<dbReference type="InterPro" id="IPR037056">
    <property type="entry name" value="RNase_H1_N_sf"/>
</dbReference>
<dbReference type="InterPro" id="IPR009027">
    <property type="entry name" value="Ribosomal_bL9/RNase_H1_N"/>
</dbReference>
<evidence type="ECO:0000313" key="4">
    <source>
        <dbReference type="Proteomes" id="UP001341840"/>
    </source>
</evidence>
<feature type="domain" description="Ribonuclease H1 N-terminal" evidence="2">
    <location>
        <begin position="6"/>
        <end position="47"/>
    </location>
</feature>
<dbReference type="Pfam" id="PF01693">
    <property type="entry name" value="Cauli_VI"/>
    <property type="match status" value="1"/>
</dbReference>
<protein>
    <recommendedName>
        <fullName evidence="2">Ribonuclease H1 N-terminal domain-containing protein</fullName>
    </recommendedName>
</protein>
<proteinExistence type="predicted"/>
<dbReference type="EMBL" id="JASCZI010033034">
    <property type="protein sequence ID" value="MED6128704.1"/>
    <property type="molecule type" value="Genomic_DNA"/>
</dbReference>
<dbReference type="SUPFAM" id="SSF55658">
    <property type="entry name" value="L9 N-domain-like"/>
    <property type="match status" value="1"/>
</dbReference>
<evidence type="ECO:0000256" key="1">
    <source>
        <dbReference type="SAM" id="MobiDB-lite"/>
    </source>
</evidence>
<reference evidence="3 4" key="1">
    <citation type="journal article" date="2023" name="Plants (Basel)">
        <title>Bridging the Gap: Combining Genomics and Transcriptomics Approaches to Understand Stylosanthes scabra, an Orphan Legume from the Brazilian Caatinga.</title>
        <authorList>
            <person name="Ferreira-Neto J.R.C."/>
            <person name="da Silva M.D."/>
            <person name="Binneck E."/>
            <person name="de Melo N.F."/>
            <person name="da Silva R.H."/>
            <person name="de Melo A.L.T.M."/>
            <person name="Pandolfi V."/>
            <person name="Bustamante F.O."/>
            <person name="Brasileiro-Vidal A.C."/>
            <person name="Benko-Iseppon A.M."/>
        </authorList>
    </citation>
    <scope>NUCLEOTIDE SEQUENCE [LARGE SCALE GENOMIC DNA]</scope>
    <source>
        <tissue evidence="3">Leaves</tissue>
    </source>
</reference>
<name>A0ABU6RXU5_9FABA</name>
<accession>A0ABU6RXU5</accession>
<organism evidence="3 4">
    <name type="scientific">Stylosanthes scabra</name>
    <dbReference type="NCBI Taxonomy" id="79078"/>
    <lineage>
        <taxon>Eukaryota</taxon>
        <taxon>Viridiplantae</taxon>
        <taxon>Streptophyta</taxon>
        <taxon>Embryophyta</taxon>
        <taxon>Tracheophyta</taxon>
        <taxon>Spermatophyta</taxon>
        <taxon>Magnoliopsida</taxon>
        <taxon>eudicotyledons</taxon>
        <taxon>Gunneridae</taxon>
        <taxon>Pentapetalae</taxon>
        <taxon>rosids</taxon>
        <taxon>fabids</taxon>
        <taxon>Fabales</taxon>
        <taxon>Fabaceae</taxon>
        <taxon>Papilionoideae</taxon>
        <taxon>50 kb inversion clade</taxon>
        <taxon>dalbergioids sensu lato</taxon>
        <taxon>Dalbergieae</taxon>
        <taxon>Pterocarpus clade</taxon>
        <taxon>Stylosanthes</taxon>
    </lineage>
</organism>
<evidence type="ECO:0000259" key="2">
    <source>
        <dbReference type="Pfam" id="PF01693"/>
    </source>
</evidence>
<sequence>MAKNKQYVVFDGRNPGIYDSWDDANAQVSGFPRNSFKSFKTPQEAQDAWNNTSPETTAVEDKLSDLTISPQ</sequence>
<feature type="non-terminal residue" evidence="3">
    <location>
        <position position="71"/>
    </location>
</feature>
<keyword evidence="4" id="KW-1185">Reference proteome</keyword>
<dbReference type="Proteomes" id="UP001341840">
    <property type="component" value="Unassembled WGS sequence"/>
</dbReference>
<dbReference type="Gene3D" id="3.40.970.10">
    <property type="entry name" value="Ribonuclease H1, N-terminal domain"/>
    <property type="match status" value="1"/>
</dbReference>
<dbReference type="InterPro" id="IPR011320">
    <property type="entry name" value="RNase_H1_N"/>
</dbReference>
<feature type="region of interest" description="Disordered" evidence="1">
    <location>
        <begin position="35"/>
        <end position="71"/>
    </location>
</feature>
<comment type="caution">
    <text evidence="3">The sequence shown here is derived from an EMBL/GenBank/DDBJ whole genome shotgun (WGS) entry which is preliminary data.</text>
</comment>
<evidence type="ECO:0000313" key="3">
    <source>
        <dbReference type="EMBL" id="MED6128704.1"/>
    </source>
</evidence>
<gene>
    <name evidence="3" type="ORF">PIB30_100583</name>
</gene>
<feature type="compositionally biased region" description="Polar residues" evidence="1">
    <location>
        <begin position="35"/>
        <end position="56"/>
    </location>
</feature>